<sequence length="489" mass="55925">MTPAYLIIKRWGTQRCGKLQWKFLEKFLLLFFACFEIGITSEFKSSNPDPKKCSREITTFCNDVKDSELLLIRCLMAEPLTANALSDSCHNYLWIRRVQLTQDNYFHNASNGVCNADLARVPDCRKIAEGSSEKIPCLFEHKQEVTNHECQMYLNLVGEIILSDFRLVYGFIDSCKNDIEKFNCGRVSVGPVNVNRVSVLSQGATINCLSLRIEKLDSKCAHQIFRISELQSDDFHLDRPLFYACREDRERLCGGVVSGNGRVFDCLMNHKFDEGMSFECRQHLTERQRLRSRNYRADHSLTNACAQEIAENKCDTGAETSDSASSTALSSIMLCLEAAKDANNRGNSEKRAISGPCFVKMREIRKQLMEDYSVSPHTCFAHSNIAFLFRPIFWLLWQRHLCLHQIHIRQYSPIGEVVDDIRVDPVIRAACAPILAGQCNAAIVESDRVYGCLMEARRSPNMPEECKYHLFELEFIVSRDITLDKNLFQ</sequence>
<proteinExistence type="predicted"/>
<evidence type="ECO:0000313" key="11">
    <source>
        <dbReference type="WBParaSite" id="SSLN_0000447101-mRNA-1"/>
    </source>
</evidence>
<gene>
    <name evidence="9" type="ORF">SSLN_LOCUS4324</name>
</gene>
<evidence type="ECO:0000256" key="6">
    <source>
        <dbReference type="ARBA" id="ARBA00023136"/>
    </source>
</evidence>
<dbReference type="GO" id="GO:0000139">
    <property type="term" value="C:Golgi membrane"/>
    <property type="evidence" value="ECO:0007669"/>
    <property type="project" value="InterPro"/>
</dbReference>
<evidence type="ECO:0000313" key="10">
    <source>
        <dbReference type="Proteomes" id="UP000275846"/>
    </source>
</evidence>
<keyword evidence="10" id="KW-1185">Reference proteome</keyword>
<dbReference type="GO" id="GO:0017134">
    <property type="term" value="F:fibroblast growth factor binding"/>
    <property type="evidence" value="ECO:0007669"/>
    <property type="project" value="TreeGrafter"/>
</dbReference>
<dbReference type="Proteomes" id="UP000275846">
    <property type="component" value="Unassembled WGS sequence"/>
</dbReference>
<dbReference type="PANTHER" id="PTHR11884">
    <property type="entry name" value="SELECTIN LIGAND RELATED"/>
    <property type="match status" value="1"/>
</dbReference>
<evidence type="ECO:0000256" key="1">
    <source>
        <dbReference type="ARBA" id="ARBA00004479"/>
    </source>
</evidence>
<evidence type="ECO:0000256" key="7">
    <source>
        <dbReference type="ARBA" id="ARBA00023180"/>
    </source>
</evidence>
<evidence type="ECO:0000313" key="9">
    <source>
        <dbReference type="EMBL" id="VDL90709.1"/>
    </source>
</evidence>
<evidence type="ECO:0000256" key="3">
    <source>
        <dbReference type="ARBA" id="ARBA00022729"/>
    </source>
</evidence>
<dbReference type="WBParaSite" id="SSLN_0000447101-mRNA-1">
    <property type="protein sequence ID" value="SSLN_0000447101-mRNA-1"/>
    <property type="gene ID" value="SSLN_0000447101"/>
</dbReference>
<keyword evidence="2" id="KW-0812">Transmembrane</keyword>
<keyword evidence="7" id="KW-0325">Glycoprotein</keyword>
<keyword evidence="6" id="KW-0472">Membrane</keyword>
<keyword evidence="4" id="KW-0677">Repeat</keyword>
<dbReference type="InterPro" id="IPR039728">
    <property type="entry name" value="GLG1"/>
</dbReference>
<reference evidence="11" key="1">
    <citation type="submission" date="2016-06" db="UniProtKB">
        <authorList>
            <consortium name="WormBaseParasite"/>
        </authorList>
    </citation>
    <scope>IDENTIFICATION</scope>
</reference>
<keyword evidence="5" id="KW-1133">Transmembrane helix</keyword>
<protein>
    <submittedName>
        <fullName evidence="11">Golgi apparatus protein 1</fullName>
    </submittedName>
</protein>
<dbReference type="STRING" id="70667.A0A183SJC6"/>
<evidence type="ECO:0000256" key="2">
    <source>
        <dbReference type="ARBA" id="ARBA00022692"/>
    </source>
</evidence>
<dbReference type="PANTHER" id="PTHR11884:SF1">
    <property type="entry name" value="GOLGI APPARATUS PROTEIN 1"/>
    <property type="match status" value="1"/>
</dbReference>
<dbReference type="AlphaFoldDB" id="A0A183SJC6"/>
<dbReference type="InterPro" id="IPR001893">
    <property type="entry name" value="Cys-rich_GLG1_repeat"/>
</dbReference>
<evidence type="ECO:0000256" key="4">
    <source>
        <dbReference type="ARBA" id="ARBA00022737"/>
    </source>
</evidence>
<feature type="repeat" description="Cys-rich GLG1" evidence="8">
    <location>
        <begin position="215"/>
        <end position="275"/>
    </location>
</feature>
<dbReference type="Pfam" id="PF00839">
    <property type="entry name" value="Cys_rich_FGFR"/>
    <property type="match status" value="5"/>
</dbReference>
<keyword evidence="3" id="KW-0732">Signal</keyword>
<evidence type="ECO:0000256" key="5">
    <source>
        <dbReference type="ARBA" id="ARBA00022989"/>
    </source>
</evidence>
<dbReference type="EMBL" id="UYSU01032826">
    <property type="protein sequence ID" value="VDL90709.1"/>
    <property type="molecule type" value="Genomic_DNA"/>
</dbReference>
<dbReference type="OrthoDB" id="2015434at2759"/>
<organism evidence="11">
    <name type="scientific">Schistocephalus solidus</name>
    <name type="common">Tapeworm</name>
    <dbReference type="NCBI Taxonomy" id="70667"/>
    <lineage>
        <taxon>Eukaryota</taxon>
        <taxon>Metazoa</taxon>
        <taxon>Spiralia</taxon>
        <taxon>Lophotrochozoa</taxon>
        <taxon>Platyhelminthes</taxon>
        <taxon>Cestoda</taxon>
        <taxon>Eucestoda</taxon>
        <taxon>Diphyllobothriidea</taxon>
        <taxon>Diphyllobothriidae</taxon>
        <taxon>Schistocephalus</taxon>
    </lineage>
</organism>
<reference evidence="9 10" key="2">
    <citation type="submission" date="2018-11" db="EMBL/GenBank/DDBJ databases">
        <authorList>
            <consortium name="Pathogen Informatics"/>
        </authorList>
    </citation>
    <scope>NUCLEOTIDE SEQUENCE [LARGE SCALE GENOMIC DNA]</scope>
    <source>
        <strain evidence="9 10">NST_G2</strain>
    </source>
</reference>
<dbReference type="PROSITE" id="PS51289">
    <property type="entry name" value="GLG1_C_RICH"/>
    <property type="match status" value="1"/>
</dbReference>
<comment type="subcellular location">
    <subcellularLocation>
        <location evidence="1">Membrane</location>
        <topology evidence="1">Single-pass type I membrane protein</topology>
    </subcellularLocation>
</comment>
<evidence type="ECO:0000256" key="8">
    <source>
        <dbReference type="PROSITE-ProRule" id="PRU00622"/>
    </source>
</evidence>
<accession>A0A183SJC6</accession>
<name>A0A183SJC6_SCHSO</name>
<dbReference type="InterPro" id="IPR017873">
    <property type="entry name" value="Cys-rich_GLG1_repeat_euk"/>
</dbReference>